<protein>
    <submittedName>
        <fullName evidence="1">Uncharacterized protein</fullName>
    </submittedName>
</protein>
<reference evidence="1" key="1">
    <citation type="submission" date="2017-07" db="EMBL/GenBank/DDBJ databases">
        <title>Taro Niue Genome Assembly and Annotation.</title>
        <authorList>
            <person name="Atibalentja N."/>
            <person name="Keating K."/>
            <person name="Fields C.J."/>
        </authorList>
    </citation>
    <scope>NUCLEOTIDE SEQUENCE</scope>
    <source>
        <strain evidence="1">Niue_2</strain>
        <tissue evidence="1">Leaf</tissue>
    </source>
</reference>
<evidence type="ECO:0000313" key="1">
    <source>
        <dbReference type="EMBL" id="MQL81712.1"/>
    </source>
</evidence>
<sequence length="143" mass="15888">MVGRRDYVAVTQGVASLSDITDFLDVSHHSAASQCRAATSRRDSPCILMHVGILSRRPAPSRLHFAALRYAATIAAHAGTQARSHEEFSSSSRLKDGKKVPSIISRTEENATVERDTTKRRGWQWRRDLSIIAIVDMQIVMTL</sequence>
<evidence type="ECO:0000313" key="2">
    <source>
        <dbReference type="Proteomes" id="UP000652761"/>
    </source>
</evidence>
<organism evidence="1 2">
    <name type="scientific">Colocasia esculenta</name>
    <name type="common">Wild taro</name>
    <name type="synonym">Arum esculentum</name>
    <dbReference type="NCBI Taxonomy" id="4460"/>
    <lineage>
        <taxon>Eukaryota</taxon>
        <taxon>Viridiplantae</taxon>
        <taxon>Streptophyta</taxon>
        <taxon>Embryophyta</taxon>
        <taxon>Tracheophyta</taxon>
        <taxon>Spermatophyta</taxon>
        <taxon>Magnoliopsida</taxon>
        <taxon>Liliopsida</taxon>
        <taxon>Araceae</taxon>
        <taxon>Aroideae</taxon>
        <taxon>Colocasieae</taxon>
        <taxon>Colocasia</taxon>
    </lineage>
</organism>
<dbReference type="Proteomes" id="UP000652761">
    <property type="component" value="Unassembled WGS sequence"/>
</dbReference>
<comment type="caution">
    <text evidence="1">The sequence shown here is derived from an EMBL/GenBank/DDBJ whole genome shotgun (WGS) entry which is preliminary data.</text>
</comment>
<dbReference type="AlphaFoldDB" id="A0A843U8E8"/>
<keyword evidence="2" id="KW-1185">Reference proteome</keyword>
<gene>
    <name evidence="1" type="ORF">Taro_014187</name>
</gene>
<name>A0A843U8E8_COLES</name>
<dbReference type="EMBL" id="NMUH01000584">
    <property type="protein sequence ID" value="MQL81712.1"/>
    <property type="molecule type" value="Genomic_DNA"/>
</dbReference>
<proteinExistence type="predicted"/>
<accession>A0A843U8E8</accession>